<evidence type="ECO:0000313" key="4">
    <source>
        <dbReference type="Proteomes" id="UP000652755"/>
    </source>
</evidence>
<dbReference type="InterPro" id="IPR036163">
    <property type="entry name" value="HMA_dom_sf"/>
</dbReference>
<dbReference type="PROSITE" id="PS01047">
    <property type="entry name" value="HMA_1"/>
    <property type="match status" value="1"/>
</dbReference>
<dbReference type="EMBL" id="JACRYL010000036">
    <property type="protein sequence ID" value="MBC6113104.1"/>
    <property type="molecule type" value="Genomic_DNA"/>
</dbReference>
<dbReference type="Gene3D" id="3.30.70.100">
    <property type="match status" value="1"/>
</dbReference>
<evidence type="ECO:0000259" key="2">
    <source>
        <dbReference type="PROSITE" id="PS50846"/>
    </source>
</evidence>
<accession>A0ABR7KYA1</accession>
<dbReference type="InterPro" id="IPR017969">
    <property type="entry name" value="Heavy-metal-associated_CS"/>
</dbReference>
<protein>
    <submittedName>
        <fullName evidence="3">Heavy-metal-associated domain-containing protein</fullName>
    </submittedName>
</protein>
<gene>
    <name evidence="3" type="ORF">H7U22_22025</name>
</gene>
<proteinExistence type="predicted"/>
<dbReference type="PROSITE" id="PS50846">
    <property type="entry name" value="HMA_2"/>
    <property type="match status" value="1"/>
</dbReference>
<name>A0ABR7KYA1_9SPHI</name>
<reference evidence="3 4" key="1">
    <citation type="submission" date="2020-08" db="EMBL/GenBank/DDBJ databases">
        <authorList>
            <person name="Sun Q."/>
            <person name="Inoue M."/>
        </authorList>
    </citation>
    <scope>NUCLEOTIDE SEQUENCE [LARGE SCALE GENOMIC DNA]</scope>
    <source>
        <strain evidence="3 4">CCM 8938</strain>
    </source>
</reference>
<dbReference type="Pfam" id="PF00403">
    <property type="entry name" value="HMA"/>
    <property type="match status" value="1"/>
</dbReference>
<keyword evidence="4" id="KW-1185">Reference proteome</keyword>
<feature type="domain" description="HMA" evidence="2">
    <location>
        <begin position="5"/>
        <end position="70"/>
    </location>
</feature>
<organism evidence="3 4">
    <name type="scientific">Pedobacter fastidiosus</name>
    <dbReference type="NCBI Taxonomy" id="2765361"/>
    <lineage>
        <taxon>Bacteria</taxon>
        <taxon>Pseudomonadati</taxon>
        <taxon>Bacteroidota</taxon>
        <taxon>Sphingobacteriia</taxon>
        <taxon>Sphingobacteriales</taxon>
        <taxon>Sphingobacteriaceae</taxon>
        <taxon>Pedobacter</taxon>
    </lineage>
</organism>
<dbReference type="InterPro" id="IPR006121">
    <property type="entry name" value="HMA_dom"/>
</dbReference>
<keyword evidence="1" id="KW-0479">Metal-binding</keyword>
<comment type="caution">
    <text evidence="3">The sequence shown here is derived from an EMBL/GenBank/DDBJ whole genome shotgun (WGS) entry which is preliminary data.</text>
</comment>
<dbReference type="SUPFAM" id="SSF55008">
    <property type="entry name" value="HMA, heavy metal-associated domain"/>
    <property type="match status" value="1"/>
</dbReference>
<dbReference type="Proteomes" id="UP000652755">
    <property type="component" value="Unassembled WGS sequence"/>
</dbReference>
<evidence type="ECO:0000313" key="3">
    <source>
        <dbReference type="EMBL" id="MBC6113104.1"/>
    </source>
</evidence>
<evidence type="ECO:0000256" key="1">
    <source>
        <dbReference type="ARBA" id="ARBA00022723"/>
    </source>
</evidence>
<dbReference type="CDD" id="cd00371">
    <property type="entry name" value="HMA"/>
    <property type="match status" value="1"/>
</dbReference>
<sequence>MENSIKHTYHIGGMSCGGCVSSVKNRLAVAPNVTSVSVDLANKQAEITSSVLIKADTLQEALKDTHFTISELSTS</sequence>
<dbReference type="RefSeq" id="WP_187073523.1">
    <property type="nucleotide sequence ID" value="NZ_JACRYL010000036.1"/>
</dbReference>